<keyword evidence="1" id="KW-0479">Metal-binding</keyword>
<sequence length="191" mass="22287">MDCNKLAEDGIPELGIEFNGEEDAYKFYNKYASKMDFSIRKDYLNKDKDGVTTSKRYSCCKKGVKRKYEGDVMPKRARVPTKTGCGTKMIIVLFRGTMKYRVHNLVLEYNHELHIKTGESTTMIILRQQDVEFVVMRYNGGPERIVVFNRNDLNVRCSCKKYENEEILCRHALKVFNTMGIKTIPPEYVKR</sequence>
<dbReference type="InterPro" id="IPR007527">
    <property type="entry name" value="Znf_SWIM"/>
</dbReference>
<keyword evidence="3" id="KW-0862">Zinc</keyword>
<evidence type="ECO:0000256" key="4">
    <source>
        <dbReference type="PROSITE-ProRule" id="PRU00325"/>
    </source>
</evidence>
<dbReference type="InterPro" id="IPR004330">
    <property type="entry name" value="FAR1_DNA_bnd_dom"/>
</dbReference>
<reference evidence="7" key="1">
    <citation type="submission" date="2025-08" db="UniProtKB">
        <authorList>
            <consortium name="RefSeq"/>
        </authorList>
    </citation>
    <scope>IDENTIFICATION</scope>
    <source>
        <tissue evidence="7">Leaves</tissue>
    </source>
</reference>
<dbReference type="Pfam" id="PF04434">
    <property type="entry name" value="SWIM"/>
    <property type="match status" value="1"/>
</dbReference>
<evidence type="ECO:0000313" key="7">
    <source>
        <dbReference type="RefSeq" id="XP_071916166.1"/>
    </source>
</evidence>
<evidence type="ECO:0000256" key="2">
    <source>
        <dbReference type="ARBA" id="ARBA00022771"/>
    </source>
</evidence>
<evidence type="ECO:0000256" key="3">
    <source>
        <dbReference type="ARBA" id="ARBA00022833"/>
    </source>
</evidence>
<proteinExistence type="predicted"/>
<dbReference type="PANTHER" id="PTHR47718">
    <property type="entry name" value="OS01G0519700 PROTEIN"/>
    <property type="match status" value="1"/>
</dbReference>
<keyword evidence="6" id="KW-1185">Reference proteome</keyword>
<keyword evidence="2 4" id="KW-0863">Zinc-finger</keyword>
<dbReference type="SMART" id="SM00575">
    <property type="entry name" value="ZnF_PMZ"/>
    <property type="match status" value="1"/>
</dbReference>
<protein>
    <submittedName>
        <fullName evidence="7">Protein FAR1-RELATED SEQUENCE 5-like</fullName>
    </submittedName>
</protein>
<gene>
    <name evidence="7" type="primary">LOC140011283</name>
</gene>
<organism evidence="6 7">
    <name type="scientific">Coffea arabica</name>
    <name type="common">Arabian coffee</name>
    <dbReference type="NCBI Taxonomy" id="13443"/>
    <lineage>
        <taxon>Eukaryota</taxon>
        <taxon>Viridiplantae</taxon>
        <taxon>Streptophyta</taxon>
        <taxon>Embryophyta</taxon>
        <taxon>Tracheophyta</taxon>
        <taxon>Spermatophyta</taxon>
        <taxon>Magnoliopsida</taxon>
        <taxon>eudicotyledons</taxon>
        <taxon>Gunneridae</taxon>
        <taxon>Pentapetalae</taxon>
        <taxon>asterids</taxon>
        <taxon>lamiids</taxon>
        <taxon>Gentianales</taxon>
        <taxon>Rubiaceae</taxon>
        <taxon>Ixoroideae</taxon>
        <taxon>Gardenieae complex</taxon>
        <taxon>Bertiereae - Coffeeae clade</taxon>
        <taxon>Coffeeae</taxon>
        <taxon>Coffea</taxon>
    </lineage>
</organism>
<evidence type="ECO:0000259" key="5">
    <source>
        <dbReference type="PROSITE" id="PS50966"/>
    </source>
</evidence>
<dbReference type="Proteomes" id="UP001652660">
    <property type="component" value="Chromosome 7e"/>
</dbReference>
<dbReference type="InterPro" id="IPR006564">
    <property type="entry name" value="Znf_PMZ"/>
</dbReference>
<dbReference type="PROSITE" id="PS50966">
    <property type="entry name" value="ZF_SWIM"/>
    <property type="match status" value="1"/>
</dbReference>
<dbReference type="GeneID" id="140011283"/>
<accession>A0ABM4V9F9</accession>
<dbReference type="RefSeq" id="XP_071916166.1">
    <property type="nucleotide sequence ID" value="XM_072060065.1"/>
</dbReference>
<dbReference type="PANTHER" id="PTHR47718:SF2">
    <property type="entry name" value="PROTEIN FAR1-RELATED SEQUENCE 5-LIKE"/>
    <property type="match status" value="1"/>
</dbReference>
<dbReference type="Pfam" id="PF03101">
    <property type="entry name" value="FAR1"/>
    <property type="match status" value="1"/>
</dbReference>
<evidence type="ECO:0000313" key="6">
    <source>
        <dbReference type="Proteomes" id="UP001652660"/>
    </source>
</evidence>
<name>A0ABM4V9F9_COFAR</name>
<evidence type="ECO:0000256" key="1">
    <source>
        <dbReference type="ARBA" id="ARBA00022723"/>
    </source>
</evidence>
<feature type="domain" description="SWIM-type" evidence="5">
    <location>
        <begin position="144"/>
        <end position="180"/>
    </location>
</feature>